<organism evidence="2 3">
    <name type="scientific">Actinomadura luzonensis</name>
    <dbReference type="NCBI Taxonomy" id="2805427"/>
    <lineage>
        <taxon>Bacteria</taxon>
        <taxon>Bacillati</taxon>
        <taxon>Actinomycetota</taxon>
        <taxon>Actinomycetes</taxon>
        <taxon>Streptosporangiales</taxon>
        <taxon>Thermomonosporaceae</taxon>
        <taxon>Actinomadura</taxon>
    </lineage>
</organism>
<keyword evidence="3" id="KW-1185">Reference proteome</keyword>
<gene>
    <name evidence="2" type="ORF">MF672_041875</name>
</gene>
<feature type="chain" id="PRO_5045798314" description="Secreted protein" evidence="1">
    <location>
        <begin position="37"/>
        <end position="154"/>
    </location>
</feature>
<reference evidence="2 3" key="1">
    <citation type="submission" date="2022-04" db="EMBL/GenBank/DDBJ databases">
        <title>Genome draft of Actinomadura sp. ATCC 31491.</title>
        <authorList>
            <person name="Shi X."/>
            <person name="Du Y."/>
        </authorList>
    </citation>
    <scope>NUCLEOTIDE SEQUENCE [LARGE SCALE GENOMIC DNA]</scope>
    <source>
        <strain evidence="2 3">ATCC 31491</strain>
    </source>
</reference>
<dbReference type="InterPro" id="IPR006311">
    <property type="entry name" value="TAT_signal"/>
</dbReference>
<name>A0ABT0G869_9ACTN</name>
<comment type="caution">
    <text evidence="2">The sequence shown here is derived from an EMBL/GenBank/DDBJ whole genome shotgun (WGS) entry which is preliminary data.</text>
</comment>
<dbReference type="Proteomes" id="UP001317259">
    <property type="component" value="Unassembled WGS sequence"/>
</dbReference>
<evidence type="ECO:0008006" key="4">
    <source>
        <dbReference type="Google" id="ProtNLM"/>
    </source>
</evidence>
<dbReference type="PROSITE" id="PS51318">
    <property type="entry name" value="TAT"/>
    <property type="match status" value="1"/>
</dbReference>
<keyword evidence="1" id="KW-0732">Signal</keyword>
<evidence type="ECO:0000313" key="2">
    <source>
        <dbReference type="EMBL" id="MCK2220306.1"/>
    </source>
</evidence>
<feature type="signal peptide" evidence="1">
    <location>
        <begin position="1"/>
        <end position="36"/>
    </location>
</feature>
<dbReference type="EMBL" id="JAKRKC020000002">
    <property type="protein sequence ID" value="MCK2220306.1"/>
    <property type="molecule type" value="Genomic_DNA"/>
</dbReference>
<evidence type="ECO:0000313" key="3">
    <source>
        <dbReference type="Proteomes" id="UP001317259"/>
    </source>
</evidence>
<dbReference type="RefSeq" id="WP_242381902.1">
    <property type="nucleotide sequence ID" value="NZ_JAKRKC020000002.1"/>
</dbReference>
<proteinExistence type="predicted"/>
<evidence type="ECO:0000256" key="1">
    <source>
        <dbReference type="SAM" id="SignalP"/>
    </source>
</evidence>
<sequence length="154" mass="15788">MSSNSTRRGRRLALAGVGLGAALSAALALVPSAASGATITQMAAQGSIVRGSVACSGPFAAEDGDIVAGSGTSFTLNSLNVPIPVAADWELRRADPLNDFFTDGEVLQSQHTDFFTATVQTPSKLVPGNFWVCVSTTSRTPVQYKAFVGNGVPA</sequence>
<protein>
    <recommendedName>
        <fullName evidence="4">Secreted protein</fullName>
    </recommendedName>
</protein>
<accession>A0ABT0G869</accession>